<dbReference type="Proteomes" id="UP000361468">
    <property type="component" value="Unassembled WGS sequence"/>
</dbReference>
<keyword evidence="1" id="KW-0812">Transmembrane</keyword>
<name>A0ABY6WF33_9BURK</name>
<evidence type="ECO:0000313" key="3">
    <source>
        <dbReference type="Proteomes" id="UP000361468"/>
    </source>
</evidence>
<sequence>MSVSEFVDAYLRYAIVPAWLIAGLADWACHRRAHIERNAGAKESAMHLAQMLEVGIPLLVALIFRINAIVIAIMLLGLILHEITALWDVHYAKQKRDIGTIEQHVHSFLELLPICAVTLVIGANAERVWRAIVHASPQDWTMSLSPVPLPYIGGVVTAAILFAVIPYGEELVRCVRHPRQAARQRAAQATLYAARTRAPKRQ</sequence>
<organism evidence="2 3">
    <name type="scientific">Pandoraea pnomenusa</name>
    <dbReference type="NCBI Taxonomy" id="93220"/>
    <lineage>
        <taxon>Bacteria</taxon>
        <taxon>Pseudomonadati</taxon>
        <taxon>Pseudomonadota</taxon>
        <taxon>Betaproteobacteria</taxon>
        <taxon>Burkholderiales</taxon>
        <taxon>Burkholderiaceae</taxon>
        <taxon>Pandoraea</taxon>
    </lineage>
</organism>
<reference evidence="2 3" key="1">
    <citation type="submission" date="2019-08" db="EMBL/GenBank/DDBJ databases">
        <authorList>
            <person name="Peeters C."/>
        </authorList>
    </citation>
    <scope>NUCLEOTIDE SEQUENCE [LARGE SCALE GENOMIC DNA]</scope>
    <source>
        <strain evidence="2 3">LMG 31119</strain>
    </source>
</reference>
<keyword evidence="1" id="KW-1133">Transmembrane helix</keyword>
<feature type="transmembrane region" description="Helical" evidence="1">
    <location>
        <begin position="51"/>
        <end position="80"/>
    </location>
</feature>
<proteinExistence type="predicted"/>
<dbReference type="EMBL" id="CABPSO010000002">
    <property type="protein sequence ID" value="VVE62105.1"/>
    <property type="molecule type" value="Genomic_DNA"/>
</dbReference>
<feature type="transmembrane region" description="Helical" evidence="1">
    <location>
        <begin position="149"/>
        <end position="168"/>
    </location>
</feature>
<evidence type="ECO:0000256" key="1">
    <source>
        <dbReference type="SAM" id="Phobius"/>
    </source>
</evidence>
<evidence type="ECO:0000313" key="2">
    <source>
        <dbReference type="EMBL" id="VVE62105.1"/>
    </source>
</evidence>
<dbReference type="RefSeq" id="WP_023595705.1">
    <property type="nucleotide sequence ID" value="NZ_CABPSO010000002.1"/>
</dbReference>
<accession>A0ABY6WF33</accession>
<gene>
    <name evidence="2" type="ORF">PPN31119_00742</name>
</gene>
<keyword evidence="1" id="KW-0472">Membrane</keyword>
<comment type="caution">
    <text evidence="2">The sequence shown here is derived from an EMBL/GenBank/DDBJ whole genome shotgun (WGS) entry which is preliminary data.</text>
</comment>
<protein>
    <recommendedName>
        <fullName evidence="4">Diguanylate cyclase</fullName>
    </recommendedName>
</protein>
<evidence type="ECO:0008006" key="4">
    <source>
        <dbReference type="Google" id="ProtNLM"/>
    </source>
</evidence>
<keyword evidence="3" id="KW-1185">Reference proteome</keyword>
<feature type="transmembrane region" description="Helical" evidence="1">
    <location>
        <begin position="12"/>
        <end position="30"/>
    </location>
</feature>